<accession>A0A2M6XCM0</accession>
<protein>
    <submittedName>
        <fullName evidence="1">Uncharacterized protein</fullName>
    </submittedName>
</protein>
<evidence type="ECO:0000313" key="2">
    <source>
        <dbReference type="Proteomes" id="UP000228996"/>
    </source>
</evidence>
<dbReference type="EMBL" id="PEYO01000017">
    <property type="protein sequence ID" value="PIU03409.1"/>
    <property type="molecule type" value="Genomic_DNA"/>
</dbReference>
<reference evidence="2" key="1">
    <citation type="submission" date="2017-09" db="EMBL/GenBank/DDBJ databases">
        <title>Depth-based differentiation of microbial function through sediment-hosted aquifers and enrichment of novel symbionts in the deep terrestrial subsurface.</title>
        <authorList>
            <person name="Probst A.J."/>
            <person name="Ladd B."/>
            <person name="Jarett J.K."/>
            <person name="Geller-Mcgrath D.E."/>
            <person name="Sieber C.M.K."/>
            <person name="Emerson J.B."/>
            <person name="Anantharaman K."/>
            <person name="Thomas B.C."/>
            <person name="Malmstrom R."/>
            <person name="Stieglmeier M."/>
            <person name="Klingl A."/>
            <person name="Woyke T."/>
            <person name="Ryan C.M."/>
            <person name="Banfield J.F."/>
        </authorList>
    </citation>
    <scope>NUCLEOTIDE SEQUENCE [LARGE SCALE GENOMIC DNA]</scope>
</reference>
<dbReference type="Proteomes" id="UP000228996">
    <property type="component" value="Unassembled WGS sequence"/>
</dbReference>
<name>A0A2M6XCM0_9BACT</name>
<sequence>MLKIYKNARIKLMDIDKEINRLKNINPKNPPSIEKMALLMVSMLDQSTVNNISQIFWDKKFRELIYFDKIEKLE</sequence>
<organism evidence="1 2">
    <name type="scientific">Candidatus Shapirobacteria bacterium CG08_land_8_20_14_0_20_39_18</name>
    <dbReference type="NCBI Taxonomy" id="1974883"/>
    <lineage>
        <taxon>Bacteria</taxon>
        <taxon>Candidatus Shapironibacteriota</taxon>
    </lineage>
</organism>
<gene>
    <name evidence="1" type="ORF">COT44_03120</name>
</gene>
<dbReference type="AlphaFoldDB" id="A0A2M6XCM0"/>
<evidence type="ECO:0000313" key="1">
    <source>
        <dbReference type="EMBL" id="PIU03409.1"/>
    </source>
</evidence>
<proteinExistence type="predicted"/>
<comment type="caution">
    <text evidence="1">The sequence shown here is derived from an EMBL/GenBank/DDBJ whole genome shotgun (WGS) entry which is preliminary data.</text>
</comment>